<protein>
    <recommendedName>
        <fullName evidence="9">SET domain-containing protein</fullName>
    </recommendedName>
</protein>
<accession>A0ABR1ARM2</accession>
<dbReference type="CDD" id="cd10536">
    <property type="entry name" value="SET_SMYD4"/>
    <property type="match status" value="1"/>
</dbReference>
<feature type="domain" description="SET" evidence="9">
    <location>
        <begin position="167"/>
        <end position="452"/>
    </location>
</feature>
<keyword evidence="6" id="KW-0949">S-adenosyl-L-methionine</keyword>
<evidence type="ECO:0000256" key="8">
    <source>
        <dbReference type="ARBA" id="ARBA00048985"/>
    </source>
</evidence>
<sequence length="572" mass="65915">MENMSLKLFFKDICRDLGNLDNVTKQFVELKNDQERFQMAYEICQDYFSRLEFASTGKCNEKSATCRKEGNNLFMNYSYWKALTLYNKSLALAKNNSTELGLAYGNRASCLLRLNFPKEALSDVEKALNLCTTQELKKKLLMRQKQCLSAINNKIQPGSNFSAGNVPSLSRGKSSYFSSASSTVDLSTDKHGERKLVVNSDINVGEVLIVEKPFSSVVLAEHFYTHCSYCFKRDLNLVPCVSCCTAMFCNEQCLASKSHDIECSYLEILSSLNADRRELLSLKILIDASNQGRQLDKLYDEVAKYDNNDYDQNNQFYDSSDFVNIYNLVTNSKKRAPTDLFYRSVISAILIFTLQQCTNFFKLTNIDRRKNMTIFCGGLILRLMQSLPCNAHEVSEYNCESLLEIGAGAYATLSLINHSCDPNVVRYSCQDKIVLCAIKPIKNGEQIFDNYGYHYATHDFQERQEALLEQYYFKCECEACLNMWPTYNQLIELPLRLRKNVDISLYNKLTKDFEDDMQEVLNGKHNTSIIERNTAYLEFLHEAVELPWLNYNKCQELIKHCLNFHSNYFKME</sequence>
<evidence type="ECO:0000259" key="9">
    <source>
        <dbReference type="PROSITE" id="PS50280"/>
    </source>
</evidence>
<dbReference type="SUPFAM" id="SSF82199">
    <property type="entry name" value="SET domain"/>
    <property type="match status" value="1"/>
</dbReference>
<dbReference type="PROSITE" id="PS50280">
    <property type="entry name" value="SET"/>
    <property type="match status" value="1"/>
</dbReference>
<proteinExistence type="predicted"/>
<dbReference type="InterPro" id="IPR001214">
    <property type="entry name" value="SET_dom"/>
</dbReference>
<keyword evidence="7" id="KW-0539">Nucleus</keyword>
<gene>
    <name evidence="10" type="ORF">RUM44_009058</name>
</gene>
<evidence type="ECO:0000256" key="3">
    <source>
        <dbReference type="ARBA" id="ARBA00022490"/>
    </source>
</evidence>
<dbReference type="Gene3D" id="6.10.140.2220">
    <property type="match status" value="1"/>
</dbReference>
<dbReference type="InterPro" id="IPR052097">
    <property type="entry name" value="SET-MYND_domain_protein"/>
</dbReference>
<dbReference type="SUPFAM" id="SSF144232">
    <property type="entry name" value="HIT/MYND zinc finger-like"/>
    <property type="match status" value="1"/>
</dbReference>
<keyword evidence="11" id="KW-1185">Reference proteome</keyword>
<dbReference type="Pfam" id="PF00856">
    <property type="entry name" value="SET"/>
    <property type="match status" value="1"/>
</dbReference>
<dbReference type="Gene3D" id="1.25.40.10">
    <property type="entry name" value="Tetratricopeptide repeat domain"/>
    <property type="match status" value="1"/>
</dbReference>
<reference evidence="10 11" key="1">
    <citation type="submission" date="2023-09" db="EMBL/GenBank/DDBJ databases">
        <title>Genomes of two closely related lineages of the louse Polyplax serrata with different host specificities.</title>
        <authorList>
            <person name="Martinu J."/>
            <person name="Tarabai H."/>
            <person name="Stefka J."/>
            <person name="Hypsa V."/>
        </authorList>
    </citation>
    <scope>NUCLEOTIDE SEQUENCE [LARGE SCALE GENOMIC DNA]</scope>
    <source>
        <strain evidence="10">98ZLc_SE</strain>
    </source>
</reference>
<dbReference type="PANTHER" id="PTHR46165">
    <property type="entry name" value="SET AND MYND DOMAIN-CONTAINING PROTEIN 4"/>
    <property type="match status" value="1"/>
</dbReference>
<dbReference type="Proteomes" id="UP001359485">
    <property type="component" value="Unassembled WGS sequence"/>
</dbReference>
<evidence type="ECO:0000256" key="4">
    <source>
        <dbReference type="ARBA" id="ARBA00022603"/>
    </source>
</evidence>
<evidence type="ECO:0000256" key="2">
    <source>
        <dbReference type="ARBA" id="ARBA00004496"/>
    </source>
</evidence>
<keyword evidence="4" id="KW-0489">Methyltransferase</keyword>
<dbReference type="InterPro" id="IPR046341">
    <property type="entry name" value="SET_dom_sf"/>
</dbReference>
<comment type="catalytic activity">
    <reaction evidence="8">
        <text>L-lysyl-[protein] + S-adenosyl-L-methionine = N(6)-methyl-L-lysyl-[protein] + S-adenosyl-L-homocysteine + H(+)</text>
        <dbReference type="Rhea" id="RHEA:51736"/>
        <dbReference type="Rhea" id="RHEA-COMP:9752"/>
        <dbReference type="Rhea" id="RHEA-COMP:13053"/>
        <dbReference type="ChEBI" id="CHEBI:15378"/>
        <dbReference type="ChEBI" id="CHEBI:29969"/>
        <dbReference type="ChEBI" id="CHEBI:57856"/>
        <dbReference type="ChEBI" id="CHEBI:59789"/>
        <dbReference type="ChEBI" id="CHEBI:61929"/>
    </reaction>
</comment>
<evidence type="ECO:0000256" key="5">
    <source>
        <dbReference type="ARBA" id="ARBA00022679"/>
    </source>
</evidence>
<keyword evidence="3" id="KW-0963">Cytoplasm</keyword>
<dbReference type="InterPro" id="IPR011990">
    <property type="entry name" value="TPR-like_helical_dom_sf"/>
</dbReference>
<comment type="subcellular location">
    <subcellularLocation>
        <location evidence="2">Cytoplasm</location>
    </subcellularLocation>
    <subcellularLocation>
        <location evidence="1">Nucleus</location>
    </subcellularLocation>
</comment>
<dbReference type="Gene3D" id="1.10.220.160">
    <property type="match status" value="1"/>
</dbReference>
<evidence type="ECO:0000256" key="7">
    <source>
        <dbReference type="ARBA" id="ARBA00023242"/>
    </source>
</evidence>
<dbReference type="Gene3D" id="2.170.270.10">
    <property type="entry name" value="SET domain"/>
    <property type="match status" value="1"/>
</dbReference>
<evidence type="ECO:0000313" key="10">
    <source>
        <dbReference type="EMBL" id="KAK6626584.1"/>
    </source>
</evidence>
<evidence type="ECO:0000256" key="1">
    <source>
        <dbReference type="ARBA" id="ARBA00004123"/>
    </source>
</evidence>
<dbReference type="EMBL" id="JAWJWF010000045">
    <property type="protein sequence ID" value="KAK6626584.1"/>
    <property type="molecule type" value="Genomic_DNA"/>
</dbReference>
<name>A0ABR1ARM2_POLSC</name>
<dbReference type="InterPro" id="IPR044421">
    <property type="entry name" value="SMYD4_SET"/>
</dbReference>
<evidence type="ECO:0000313" key="11">
    <source>
        <dbReference type="Proteomes" id="UP001359485"/>
    </source>
</evidence>
<comment type="caution">
    <text evidence="10">The sequence shown here is derived from an EMBL/GenBank/DDBJ whole genome shotgun (WGS) entry which is preliminary data.</text>
</comment>
<dbReference type="SUPFAM" id="SSF48452">
    <property type="entry name" value="TPR-like"/>
    <property type="match status" value="1"/>
</dbReference>
<dbReference type="PANTHER" id="PTHR46165:SF2">
    <property type="entry name" value="SET AND MYND DOMAIN-CONTAINING PROTEIN 4"/>
    <property type="match status" value="1"/>
</dbReference>
<evidence type="ECO:0000256" key="6">
    <source>
        <dbReference type="ARBA" id="ARBA00022691"/>
    </source>
</evidence>
<keyword evidence="5" id="KW-0808">Transferase</keyword>
<organism evidence="10 11">
    <name type="scientific">Polyplax serrata</name>
    <name type="common">Common mouse louse</name>
    <dbReference type="NCBI Taxonomy" id="468196"/>
    <lineage>
        <taxon>Eukaryota</taxon>
        <taxon>Metazoa</taxon>
        <taxon>Ecdysozoa</taxon>
        <taxon>Arthropoda</taxon>
        <taxon>Hexapoda</taxon>
        <taxon>Insecta</taxon>
        <taxon>Pterygota</taxon>
        <taxon>Neoptera</taxon>
        <taxon>Paraneoptera</taxon>
        <taxon>Psocodea</taxon>
        <taxon>Troctomorpha</taxon>
        <taxon>Phthiraptera</taxon>
        <taxon>Anoplura</taxon>
        <taxon>Polyplacidae</taxon>
        <taxon>Polyplax</taxon>
    </lineage>
</organism>